<proteinExistence type="predicted"/>
<reference evidence="1 2" key="1">
    <citation type="journal article" date="2023" name="Life. Sci Alliance">
        <title>Evolutionary insights into 3D genome organization and epigenetic landscape of Vigna mungo.</title>
        <authorList>
            <person name="Junaid A."/>
            <person name="Singh B."/>
            <person name="Bhatia S."/>
        </authorList>
    </citation>
    <scope>NUCLEOTIDE SEQUENCE [LARGE SCALE GENOMIC DNA]</scope>
    <source>
        <strain evidence="1">Urdbean</strain>
    </source>
</reference>
<evidence type="ECO:0000313" key="1">
    <source>
        <dbReference type="EMBL" id="WVZ18802.1"/>
    </source>
</evidence>
<keyword evidence="2" id="KW-1185">Reference proteome</keyword>
<accession>A0AAQ3P1M2</accession>
<gene>
    <name evidence="1" type="ORF">V8G54_006124</name>
</gene>
<name>A0AAQ3P1M2_VIGMU</name>
<dbReference type="Proteomes" id="UP001374535">
    <property type="component" value="Chromosome 2"/>
</dbReference>
<dbReference type="EMBL" id="CP144699">
    <property type="protein sequence ID" value="WVZ18802.1"/>
    <property type="molecule type" value="Genomic_DNA"/>
</dbReference>
<evidence type="ECO:0000313" key="2">
    <source>
        <dbReference type="Proteomes" id="UP001374535"/>
    </source>
</evidence>
<dbReference type="AlphaFoldDB" id="A0AAQ3P1M2"/>
<sequence length="206" mass="22955">MNLVVYLHRRISIFGNHKNSSANRHTHPTPPFSHSYAHLLPRVPLHLVNPAPRPEHERPPPPLRHVYPSPCRHSLVPLQLPFQLTPLLPCVAFRIVHTGAASPHRHDLSLHSFGSHELELPPPGSPSHRPLIRGGAVGQRFCAVDDEELPLAWQGGAGKRHGVLRRGHLRKKEPTGRGRIKRLPLKLSGLGMEGENEKVGVGKRFL</sequence>
<protein>
    <submittedName>
        <fullName evidence="1">Uncharacterized protein</fullName>
    </submittedName>
</protein>
<organism evidence="1 2">
    <name type="scientific">Vigna mungo</name>
    <name type="common">Black gram</name>
    <name type="synonym">Phaseolus mungo</name>
    <dbReference type="NCBI Taxonomy" id="3915"/>
    <lineage>
        <taxon>Eukaryota</taxon>
        <taxon>Viridiplantae</taxon>
        <taxon>Streptophyta</taxon>
        <taxon>Embryophyta</taxon>
        <taxon>Tracheophyta</taxon>
        <taxon>Spermatophyta</taxon>
        <taxon>Magnoliopsida</taxon>
        <taxon>eudicotyledons</taxon>
        <taxon>Gunneridae</taxon>
        <taxon>Pentapetalae</taxon>
        <taxon>rosids</taxon>
        <taxon>fabids</taxon>
        <taxon>Fabales</taxon>
        <taxon>Fabaceae</taxon>
        <taxon>Papilionoideae</taxon>
        <taxon>50 kb inversion clade</taxon>
        <taxon>NPAAA clade</taxon>
        <taxon>indigoferoid/millettioid clade</taxon>
        <taxon>Phaseoleae</taxon>
        <taxon>Vigna</taxon>
    </lineage>
</organism>